<proteinExistence type="predicted"/>
<dbReference type="EMBL" id="JASCZI010181262">
    <property type="protein sequence ID" value="MED6180277.1"/>
    <property type="molecule type" value="Genomic_DNA"/>
</dbReference>
<protein>
    <recommendedName>
        <fullName evidence="3">Reverse transcriptase zinc-binding domain-containing protein</fullName>
    </recommendedName>
</protein>
<sequence>MHEGLAVKGKLQIRMHTVNPMCVRCESATKITIHCLLHCHESKTAWTLADLPLMTHHLEPWRWWLWLLEQLNGVGNAKTQITLAAILTWQIWKMRNLKVFEGKALSPHEVVSISRSMATEFLSSSH</sequence>
<dbReference type="Proteomes" id="UP001341840">
    <property type="component" value="Unassembled WGS sequence"/>
</dbReference>
<reference evidence="1 2" key="1">
    <citation type="journal article" date="2023" name="Plants (Basel)">
        <title>Bridging the Gap: Combining Genomics and Transcriptomics Approaches to Understand Stylosanthes scabra, an Orphan Legume from the Brazilian Caatinga.</title>
        <authorList>
            <person name="Ferreira-Neto J.R.C."/>
            <person name="da Silva M.D."/>
            <person name="Binneck E."/>
            <person name="de Melo N.F."/>
            <person name="da Silva R.H."/>
            <person name="de Melo A.L.T.M."/>
            <person name="Pandolfi V."/>
            <person name="Bustamante F.O."/>
            <person name="Brasileiro-Vidal A.C."/>
            <person name="Benko-Iseppon A.M."/>
        </authorList>
    </citation>
    <scope>NUCLEOTIDE SEQUENCE [LARGE SCALE GENOMIC DNA]</scope>
    <source>
        <tissue evidence="1">Leaves</tissue>
    </source>
</reference>
<accession>A0ABU6W318</accession>
<evidence type="ECO:0008006" key="3">
    <source>
        <dbReference type="Google" id="ProtNLM"/>
    </source>
</evidence>
<evidence type="ECO:0000313" key="1">
    <source>
        <dbReference type="EMBL" id="MED6180277.1"/>
    </source>
</evidence>
<keyword evidence="2" id="KW-1185">Reference proteome</keyword>
<gene>
    <name evidence="1" type="ORF">PIB30_008775</name>
</gene>
<comment type="caution">
    <text evidence="1">The sequence shown here is derived from an EMBL/GenBank/DDBJ whole genome shotgun (WGS) entry which is preliminary data.</text>
</comment>
<name>A0ABU6W318_9FABA</name>
<evidence type="ECO:0000313" key="2">
    <source>
        <dbReference type="Proteomes" id="UP001341840"/>
    </source>
</evidence>
<organism evidence="1 2">
    <name type="scientific">Stylosanthes scabra</name>
    <dbReference type="NCBI Taxonomy" id="79078"/>
    <lineage>
        <taxon>Eukaryota</taxon>
        <taxon>Viridiplantae</taxon>
        <taxon>Streptophyta</taxon>
        <taxon>Embryophyta</taxon>
        <taxon>Tracheophyta</taxon>
        <taxon>Spermatophyta</taxon>
        <taxon>Magnoliopsida</taxon>
        <taxon>eudicotyledons</taxon>
        <taxon>Gunneridae</taxon>
        <taxon>Pentapetalae</taxon>
        <taxon>rosids</taxon>
        <taxon>fabids</taxon>
        <taxon>Fabales</taxon>
        <taxon>Fabaceae</taxon>
        <taxon>Papilionoideae</taxon>
        <taxon>50 kb inversion clade</taxon>
        <taxon>dalbergioids sensu lato</taxon>
        <taxon>Dalbergieae</taxon>
        <taxon>Pterocarpus clade</taxon>
        <taxon>Stylosanthes</taxon>
    </lineage>
</organism>